<protein>
    <submittedName>
        <fullName evidence="2">Uncharacterized protein</fullName>
    </submittedName>
</protein>
<dbReference type="Proteomes" id="UP000245946">
    <property type="component" value="Unassembled WGS sequence"/>
</dbReference>
<evidence type="ECO:0000313" key="2">
    <source>
        <dbReference type="EMBL" id="PWN98997.1"/>
    </source>
</evidence>
<dbReference type="AlphaFoldDB" id="A0A316ZAZ0"/>
<keyword evidence="3" id="KW-1185">Reference proteome</keyword>
<dbReference type="EMBL" id="KZ819289">
    <property type="protein sequence ID" value="PWN98997.1"/>
    <property type="molecule type" value="Genomic_DNA"/>
</dbReference>
<dbReference type="GeneID" id="37267173"/>
<proteinExistence type="predicted"/>
<sequence>MRRAHGSPLSRCAPFSSILRRSLERGIPPVRGAHSWPLSAPNGASHAPFRARDDGARTACGADLIHPMSRAARAPRQCRASRGHLRSVAPRAGTSAVSVPASPPTAGPHESRPRPSACIVHSRAGRTQQEGTRQLRKSTARRCSGALVRDTRAFARCQPTARPLGARARLRQRAADAHQRDSRCALRPPSTAPSSVASFARSAPDVLAPAVLVAPAPEPAPSYRQPAVLLSVAVRLLFVCCTAIPGVAQRLTDVRGYLIGCLLPPSALLFPSLPLCHALPFSLMFPLVPCAPQP</sequence>
<feature type="region of interest" description="Disordered" evidence="1">
    <location>
        <begin position="68"/>
        <end position="142"/>
    </location>
</feature>
<dbReference type="RefSeq" id="XP_025599276.1">
    <property type="nucleotide sequence ID" value="XM_025739627.1"/>
</dbReference>
<reference evidence="2 3" key="1">
    <citation type="journal article" date="2018" name="Mol. Biol. Evol.">
        <title>Broad Genomic Sampling Reveals a Smut Pathogenic Ancestry of the Fungal Clade Ustilaginomycotina.</title>
        <authorList>
            <person name="Kijpornyongpan T."/>
            <person name="Mondo S.J."/>
            <person name="Barry K."/>
            <person name="Sandor L."/>
            <person name="Lee J."/>
            <person name="Lipzen A."/>
            <person name="Pangilinan J."/>
            <person name="LaButti K."/>
            <person name="Hainaut M."/>
            <person name="Henrissat B."/>
            <person name="Grigoriev I.V."/>
            <person name="Spatafora J.W."/>
            <person name="Aime M.C."/>
        </authorList>
    </citation>
    <scope>NUCLEOTIDE SEQUENCE [LARGE SCALE GENOMIC DNA]</scope>
    <source>
        <strain evidence="2 3">MCA 4186</strain>
    </source>
</reference>
<feature type="region of interest" description="Disordered" evidence="1">
    <location>
        <begin position="32"/>
        <end position="51"/>
    </location>
</feature>
<name>A0A316ZAZ0_9BASI</name>
<evidence type="ECO:0000313" key="3">
    <source>
        <dbReference type="Proteomes" id="UP000245946"/>
    </source>
</evidence>
<gene>
    <name evidence="2" type="ORF">FA09DRAFT_237894</name>
</gene>
<evidence type="ECO:0000256" key="1">
    <source>
        <dbReference type="SAM" id="MobiDB-lite"/>
    </source>
</evidence>
<organism evidence="2 3">
    <name type="scientific">Tilletiopsis washingtonensis</name>
    <dbReference type="NCBI Taxonomy" id="58919"/>
    <lineage>
        <taxon>Eukaryota</taxon>
        <taxon>Fungi</taxon>
        <taxon>Dikarya</taxon>
        <taxon>Basidiomycota</taxon>
        <taxon>Ustilaginomycotina</taxon>
        <taxon>Exobasidiomycetes</taxon>
        <taxon>Entylomatales</taxon>
        <taxon>Entylomatales incertae sedis</taxon>
        <taxon>Tilletiopsis</taxon>
    </lineage>
</organism>
<accession>A0A316ZAZ0</accession>